<evidence type="ECO:0000313" key="2">
    <source>
        <dbReference type="Proteomes" id="UP000199546"/>
    </source>
</evidence>
<dbReference type="EMBL" id="FPBA01000022">
    <property type="protein sequence ID" value="SFT98934.1"/>
    <property type="molecule type" value="Genomic_DNA"/>
</dbReference>
<sequence length="113" mass="12537">MQGPDAHLRDIADHLDRVADALALLADGLPERLIAAVEPEWPSLDERLQSLADHSLPTPARDLVLGLRWLLQRALGGGTYRSTFESMKPEHVQSYIRDILRLRTDAAGYVDVG</sequence>
<reference evidence="2" key="1">
    <citation type="submission" date="2016-10" db="EMBL/GenBank/DDBJ databases">
        <authorList>
            <person name="Varghese N."/>
            <person name="Submissions S."/>
        </authorList>
    </citation>
    <scope>NUCLEOTIDE SEQUENCE [LARGE SCALE GENOMIC DNA]</scope>
    <source>
        <strain evidence="2">DSM 46136</strain>
    </source>
</reference>
<evidence type="ECO:0000313" key="1">
    <source>
        <dbReference type="EMBL" id="SFT98934.1"/>
    </source>
</evidence>
<protein>
    <submittedName>
        <fullName evidence="1">Uncharacterized protein</fullName>
    </submittedName>
</protein>
<keyword evidence="2" id="KW-1185">Reference proteome</keyword>
<dbReference type="AlphaFoldDB" id="A0A1I7CHT1"/>
<dbReference type="Proteomes" id="UP000199546">
    <property type="component" value="Unassembled WGS sequence"/>
</dbReference>
<proteinExistence type="predicted"/>
<gene>
    <name evidence="1" type="ORF">SAMN05660657_04474</name>
</gene>
<organism evidence="1 2">
    <name type="scientific">Geodermatophilus amargosae</name>
    <dbReference type="NCBI Taxonomy" id="1296565"/>
    <lineage>
        <taxon>Bacteria</taxon>
        <taxon>Bacillati</taxon>
        <taxon>Actinomycetota</taxon>
        <taxon>Actinomycetes</taxon>
        <taxon>Geodermatophilales</taxon>
        <taxon>Geodermatophilaceae</taxon>
        <taxon>Geodermatophilus</taxon>
    </lineage>
</organism>
<accession>A0A1I7CHT1</accession>
<dbReference type="RefSeq" id="WP_093582977.1">
    <property type="nucleotide sequence ID" value="NZ_FPBA01000022.1"/>
</dbReference>
<name>A0A1I7CHT1_9ACTN</name>